<dbReference type="EMBL" id="KZ452042">
    <property type="protein sequence ID" value="PKA49008.1"/>
    <property type="molecule type" value="Genomic_DNA"/>
</dbReference>
<dbReference type="Proteomes" id="UP000236161">
    <property type="component" value="Unassembled WGS sequence"/>
</dbReference>
<keyword evidence="2" id="KW-1185">Reference proteome</keyword>
<dbReference type="AlphaFoldDB" id="A0A2I0A0E6"/>
<reference evidence="1 2" key="1">
    <citation type="journal article" date="2017" name="Nature">
        <title>The Apostasia genome and the evolution of orchids.</title>
        <authorList>
            <person name="Zhang G.Q."/>
            <person name="Liu K.W."/>
            <person name="Li Z."/>
            <person name="Lohaus R."/>
            <person name="Hsiao Y.Y."/>
            <person name="Niu S.C."/>
            <person name="Wang J.Y."/>
            <person name="Lin Y.C."/>
            <person name="Xu Q."/>
            <person name="Chen L.J."/>
            <person name="Yoshida K."/>
            <person name="Fujiwara S."/>
            <person name="Wang Z.W."/>
            <person name="Zhang Y.Q."/>
            <person name="Mitsuda N."/>
            <person name="Wang M."/>
            <person name="Liu G.H."/>
            <person name="Pecoraro L."/>
            <person name="Huang H.X."/>
            <person name="Xiao X.J."/>
            <person name="Lin M."/>
            <person name="Wu X.Y."/>
            <person name="Wu W.L."/>
            <person name="Chen Y.Y."/>
            <person name="Chang S.B."/>
            <person name="Sakamoto S."/>
            <person name="Ohme-Takagi M."/>
            <person name="Yagi M."/>
            <person name="Zeng S.J."/>
            <person name="Shen C.Y."/>
            <person name="Yeh C.M."/>
            <person name="Luo Y.B."/>
            <person name="Tsai W.C."/>
            <person name="Van de Peer Y."/>
            <person name="Liu Z.J."/>
        </authorList>
    </citation>
    <scope>NUCLEOTIDE SEQUENCE [LARGE SCALE GENOMIC DNA]</scope>
    <source>
        <strain evidence="2">cv. Shenzhen</strain>
        <tissue evidence="1">Stem</tissue>
    </source>
</reference>
<name>A0A2I0A0E6_9ASPA</name>
<organism evidence="1 2">
    <name type="scientific">Apostasia shenzhenica</name>
    <dbReference type="NCBI Taxonomy" id="1088818"/>
    <lineage>
        <taxon>Eukaryota</taxon>
        <taxon>Viridiplantae</taxon>
        <taxon>Streptophyta</taxon>
        <taxon>Embryophyta</taxon>
        <taxon>Tracheophyta</taxon>
        <taxon>Spermatophyta</taxon>
        <taxon>Magnoliopsida</taxon>
        <taxon>Liliopsida</taxon>
        <taxon>Asparagales</taxon>
        <taxon>Orchidaceae</taxon>
        <taxon>Apostasioideae</taxon>
        <taxon>Apostasia</taxon>
    </lineage>
</organism>
<protein>
    <submittedName>
        <fullName evidence="1">Uncharacterized protein</fullName>
    </submittedName>
</protein>
<gene>
    <name evidence="1" type="ORF">AXF42_Ash019546</name>
</gene>
<evidence type="ECO:0000313" key="2">
    <source>
        <dbReference type="Proteomes" id="UP000236161"/>
    </source>
</evidence>
<accession>A0A2I0A0E6</accession>
<evidence type="ECO:0000313" key="1">
    <source>
        <dbReference type="EMBL" id="PKA49008.1"/>
    </source>
</evidence>
<sequence>MGDLLGSPRVAFYFWKKSFELSVLGRERRRDWQRTGKSSRCADFPENHLERNKFSFKA</sequence>
<proteinExistence type="predicted"/>